<protein>
    <recommendedName>
        <fullName evidence="3">NgoPII family restriction endonuclease</fullName>
    </recommendedName>
</protein>
<dbReference type="RefSeq" id="WP_122963692.1">
    <property type="nucleotide sequence ID" value="NZ_BJMH01000013.1"/>
</dbReference>
<comment type="caution">
    <text evidence="1">The sequence shown here is derived from an EMBL/GenBank/DDBJ whole genome shotgun (WGS) entry which is preliminary data.</text>
</comment>
<proteinExistence type="predicted"/>
<sequence>MQQFLPSTNVLIALKNILQRNQNTLPTVINHSNHNRVNSAGDLLEYYVKDAFCDASANFQNTNDKLKHYQQKFSYLGNSNNPPDFVVKHGVAVEVKKIEGKNPNGIALNSSFPKDYLHHDDIRIKKECRECEDDFGGWIKKDMIYAVGNVEDDRLHSLWFVYGDCYCADKSTYDRIATTIKDGVSSIPGVEFGETKELGRVNRVDPLGITYLRIRGMWGIEHPSAVYRSLINPVESKTNIYVLMKKATHEKMNNKPDLNLFINNGTLKIKEVQIPNPNNPAKNLDAILYSAVL</sequence>
<dbReference type="AlphaFoldDB" id="A0A4Y3PFR3"/>
<keyword evidence="2" id="KW-1185">Reference proteome</keyword>
<evidence type="ECO:0000313" key="2">
    <source>
        <dbReference type="Proteomes" id="UP000316882"/>
    </source>
</evidence>
<dbReference type="GO" id="GO:0009036">
    <property type="term" value="F:type II site-specific deoxyribonuclease activity"/>
    <property type="evidence" value="ECO:0007669"/>
    <property type="project" value="InterPro"/>
</dbReference>
<organism evidence="1 2">
    <name type="scientific">Brevibacillus parabrevis</name>
    <dbReference type="NCBI Taxonomy" id="54914"/>
    <lineage>
        <taxon>Bacteria</taxon>
        <taxon>Bacillati</taxon>
        <taxon>Bacillota</taxon>
        <taxon>Bacilli</taxon>
        <taxon>Bacillales</taxon>
        <taxon>Paenibacillaceae</taxon>
        <taxon>Brevibacillus</taxon>
    </lineage>
</organism>
<gene>
    <name evidence="1" type="ORF">BPA01_29400</name>
</gene>
<evidence type="ECO:0000313" key="1">
    <source>
        <dbReference type="EMBL" id="GEB33360.1"/>
    </source>
</evidence>
<accession>A0A4Y3PFR3</accession>
<reference evidence="1 2" key="1">
    <citation type="submission" date="2019-06" db="EMBL/GenBank/DDBJ databases">
        <title>Whole genome shotgun sequence of Brevibacillus parabrevis NBRC 12334.</title>
        <authorList>
            <person name="Hosoyama A."/>
            <person name="Uohara A."/>
            <person name="Ohji S."/>
            <person name="Ichikawa N."/>
        </authorList>
    </citation>
    <scope>NUCLEOTIDE SEQUENCE [LARGE SCALE GENOMIC DNA]</scope>
    <source>
        <strain evidence="1 2">NBRC 12334</strain>
    </source>
</reference>
<evidence type="ECO:0008006" key="3">
    <source>
        <dbReference type="Google" id="ProtNLM"/>
    </source>
</evidence>
<dbReference type="InterPro" id="IPR019046">
    <property type="entry name" value="Restrct_endonuc_II_NgoPII"/>
</dbReference>
<dbReference type="GO" id="GO:0009307">
    <property type="term" value="P:DNA restriction-modification system"/>
    <property type="evidence" value="ECO:0007669"/>
    <property type="project" value="InterPro"/>
</dbReference>
<dbReference type="GO" id="GO:0003677">
    <property type="term" value="F:DNA binding"/>
    <property type="evidence" value="ECO:0007669"/>
    <property type="project" value="InterPro"/>
</dbReference>
<dbReference type="EMBL" id="BJMH01000013">
    <property type="protein sequence ID" value="GEB33360.1"/>
    <property type="molecule type" value="Genomic_DNA"/>
</dbReference>
<dbReference type="Pfam" id="PF09521">
    <property type="entry name" value="RE_NgoPII"/>
    <property type="match status" value="1"/>
</dbReference>
<dbReference type="Proteomes" id="UP000316882">
    <property type="component" value="Unassembled WGS sequence"/>
</dbReference>
<name>A0A4Y3PFR3_BREPA</name>